<keyword evidence="1" id="KW-0540">Nuclease</keyword>
<organism evidence="6 7">
    <name type="scientific">Olivibacter domesticus</name>
    <name type="common">Pseudosphingobacterium domesticum</name>
    <dbReference type="NCBI Taxonomy" id="407022"/>
    <lineage>
        <taxon>Bacteria</taxon>
        <taxon>Pseudomonadati</taxon>
        <taxon>Bacteroidota</taxon>
        <taxon>Sphingobacteriia</taxon>
        <taxon>Sphingobacteriales</taxon>
        <taxon>Sphingobacteriaceae</taxon>
        <taxon>Olivibacter</taxon>
    </lineage>
</organism>
<dbReference type="EMBL" id="FOAF01000010">
    <property type="protein sequence ID" value="SEM33774.1"/>
    <property type="molecule type" value="Genomic_DNA"/>
</dbReference>
<evidence type="ECO:0000256" key="4">
    <source>
        <dbReference type="SAM" id="Phobius"/>
    </source>
</evidence>
<keyword evidence="4" id="KW-0812">Transmembrane</keyword>
<evidence type="ECO:0000256" key="2">
    <source>
        <dbReference type="ARBA" id="ARBA00022801"/>
    </source>
</evidence>
<evidence type="ECO:0000313" key="6">
    <source>
        <dbReference type="EMBL" id="SEM33774.1"/>
    </source>
</evidence>
<proteinExistence type="predicted"/>
<dbReference type="CDD" id="cd06127">
    <property type="entry name" value="DEDDh"/>
    <property type="match status" value="1"/>
</dbReference>
<dbReference type="InterPro" id="IPR012337">
    <property type="entry name" value="RNaseH-like_sf"/>
</dbReference>
<dbReference type="GO" id="GO:0003676">
    <property type="term" value="F:nucleic acid binding"/>
    <property type="evidence" value="ECO:0007669"/>
    <property type="project" value="InterPro"/>
</dbReference>
<keyword evidence="3" id="KW-0269">Exonuclease</keyword>
<evidence type="ECO:0000313" key="7">
    <source>
        <dbReference type="Proteomes" id="UP000199421"/>
    </source>
</evidence>
<dbReference type="Pfam" id="PF00929">
    <property type="entry name" value="RNase_T"/>
    <property type="match status" value="1"/>
</dbReference>
<accession>A0A1H7XJK4</accession>
<evidence type="ECO:0000259" key="5">
    <source>
        <dbReference type="SMART" id="SM00479"/>
    </source>
</evidence>
<dbReference type="PANTHER" id="PTHR30231:SF4">
    <property type="entry name" value="PROTEIN NEN2"/>
    <property type="match status" value="1"/>
</dbReference>
<keyword evidence="4" id="KW-1133">Transmembrane helix</keyword>
<dbReference type="InterPro" id="IPR013520">
    <property type="entry name" value="Ribonucl_H"/>
</dbReference>
<name>A0A1H7XJK4_OLID1</name>
<dbReference type="InterPro" id="IPR036397">
    <property type="entry name" value="RNaseH_sf"/>
</dbReference>
<reference evidence="7" key="1">
    <citation type="submission" date="2016-10" db="EMBL/GenBank/DDBJ databases">
        <authorList>
            <person name="Varghese N."/>
            <person name="Submissions S."/>
        </authorList>
    </citation>
    <scope>NUCLEOTIDE SEQUENCE [LARGE SCALE GENOMIC DNA]</scope>
    <source>
        <strain evidence="7">DSM 18733</strain>
    </source>
</reference>
<dbReference type="Gene3D" id="3.30.420.10">
    <property type="entry name" value="Ribonuclease H-like superfamily/Ribonuclease H"/>
    <property type="match status" value="1"/>
</dbReference>
<protein>
    <submittedName>
        <fullName evidence="6">DNA polymerase-3 subunit epsilon</fullName>
    </submittedName>
</protein>
<dbReference type="OrthoDB" id="9804290at2"/>
<dbReference type="PANTHER" id="PTHR30231">
    <property type="entry name" value="DNA POLYMERASE III SUBUNIT EPSILON"/>
    <property type="match status" value="1"/>
</dbReference>
<keyword evidence="7" id="KW-1185">Reference proteome</keyword>
<dbReference type="GO" id="GO:0008408">
    <property type="term" value="F:3'-5' exonuclease activity"/>
    <property type="evidence" value="ECO:0007669"/>
    <property type="project" value="TreeGrafter"/>
</dbReference>
<keyword evidence="4" id="KW-0472">Membrane</keyword>
<dbReference type="SMART" id="SM00479">
    <property type="entry name" value="EXOIII"/>
    <property type="match status" value="1"/>
</dbReference>
<keyword evidence="2" id="KW-0378">Hydrolase</keyword>
<feature type="domain" description="Exonuclease" evidence="5">
    <location>
        <begin position="4"/>
        <end position="190"/>
    </location>
</feature>
<dbReference type="Proteomes" id="UP000199421">
    <property type="component" value="Unassembled WGS sequence"/>
</dbReference>
<dbReference type="STRING" id="407022.SAMN05661044_04920"/>
<sequence>MQDYLLFIDTEATGLPIRWTKPYTDSNNWPTAIQVAWIIFNKAGKELKRENFYINNNDVPITQQAQQVHQLNEDYLRENGVPRELVMQKLADDLQKYVPLIVGHFVMLDVHILSADFARSGVNSSFKQFPLFCTMLASEKYSKKPWVRYLRLNEFFIELFHQEMRNAHNAIVDAEATSLCFFELQKRKEITEEMIASQQNKFTRQLALENDSSIYLWVKLLLIFGLLFFLMMIIT</sequence>
<evidence type="ECO:0000256" key="3">
    <source>
        <dbReference type="ARBA" id="ARBA00022839"/>
    </source>
</evidence>
<dbReference type="AlphaFoldDB" id="A0A1H7XJK4"/>
<dbReference type="SUPFAM" id="SSF53098">
    <property type="entry name" value="Ribonuclease H-like"/>
    <property type="match status" value="1"/>
</dbReference>
<gene>
    <name evidence="6" type="ORF">SAMN05661044_04920</name>
</gene>
<feature type="transmembrane region" description="Helical" evidence="4">
    <location>
        <begin position="214"/>
        <end position="234"/>
    </location>
</feature>
<evidence type="ECO:0000256" key="1">
    <source>
        <dbReference type="ARBA" id="ARBA00022722"/>
    </source>
</evidence>
<dbReference type="GO" id="GO:0006259">
    <property type="term" value="P:DNA metabolic process"/>
    <property type="evidence" value="ECO:0007669"/>
    <property type="project" value="UniProtKB-ARBA"/>
</dbReference>
<dbReference type="RefSeq" id="WP_093330585.1">
    <property type="nucleotide sequence ID" value="NZ_FOAF01000010.1"/>
</dbReference>